<feature type="transmembrane region" description="Helical" evidence="3">
    <location>
        <begin position="194"/>
        <end position="215"/>
    </location>
</feature>
<keyword evidence="3" id="KW-1133">Transmembrane helix</keyword>
<evidence type="ECO:0000313" key="4">
    <source>
        <dbReference type="EMBL" id="PVE45505.1"/>
    </source>
</evidence>
<keyword evidence="2" id="KW-0813">Transport</keyword>
<dbReference type="RefSeq" id="WP_107754396.1">
    <property type="nucleotide sequence ID" value="NZ_QBKF01000013.1"/>
</dbReference>
<accession>A0A2T7ULE7</accession>
<dbReference type="PANTHER" id="PTHR30413">
    <property type="entry name" value="INNER MEMBRANE TRANSPORT PERMEASE"/>
    <property type="match status" value="1"/>
</dbReference>
<dbReference type="EMBL" id="QDDR01000014">
    <property type="protein sequence ID" value="PVE45505.1"/>
    <property type="molecule type" value="Genomic_DNA"/>
</dbReference>
<keyword evidence="3" id="KW-0812">Transmembrane</keyword>
<gene>
    <name evidence="4" type="ORF">DDE23_21015</name>
</gene>
<feature type="transmembrane region" description="Helical" evidence="3">
    <location>
        <begin position="240"/>
        <end position="260"/>
    </location>
</feature>
<organism evidence="4 5">
    <name type="scientific">Pararhodobacter aggregans</name>
    <dbReference type="NCBI Taxonomy" id="404875"/>
    <lineage>
        <taxon>Bacteria</taxon>
        <taxon>Pseudomonadati</taxon>
        <taxon>Pseudomonadota</taxon>
        <taxon>Alphaproteobacteria</taxon>
        <taxon>Rhodobacterales</taxon>
        <taxon>Paracoccaceae</taxon>
        <taxon>Pararhodobacter</taxon>
    </lineage>
</organism>
<evidence type="ECO:0000256" key="1">
    <source>
        <dbReference type="ARBA" id="ARBA00007783"/>
    </source>
</evidence>
<dbReference type="AlphaFoldDB" id="A0A2T7ULE7"/>
<feature type="transmembrane region" description="Helical" evidence="3">
    <location>
        <begin position="112"/>
        <end position="141"/>
    </location>
</feature>
<feature type="transmembrane region" description="Helical" evidence="3">
    <location>
        <begin position="72"/>
        <end position="91"/>
    </location>
</feature>
<evidence type="ECO:0000256" key="3">
    <source>
        <dbReference type="SAM" id="Phobius"/>
    </source>
</evidence>
<sequence>MLNNRRQEAWAASAFTILELIYHSGVRSVRNSHGNALIGLLLNIAQTLMLVGVFYMMYWLGGWRPTGIRGDFMLYLMTGVFLYMSHVKAIGAVFGAEGPTSAMMKHAPMNTIVAIGAAALGELYVQILSVAVVLFIYHAAWQPLVIHDPLGCILMMLLAWFSGVAVGTIFLAAKPWAPKFVGLIQQIYTRVNMFASGKMFVANALPGIMLPYFAWNPLFHIIDQARGFAFLNYSPHYTSLIYPVAVTAACLLFGLMAEFYTRRRASLSWGAKT</sequence>
<reference evidence="4 5" key="1">
    <citation type="journal article" date="2011" name="Syst. Appl. Microbiol.">
        <title>Defluviimonas denitrificans gen. nov., sp. nov., and Pararhodobacter aggregans gen. nov., sp. nov., non-phototrophic Rhodobacteraceae from the biofilter of a marine aquaculture.</title>
        <authorList>
            <person name="Foesel B.U."/>
            <person name="Drake H.L."/>
            <person name="Schramm A."/>
        </authorList>
    </citation>
    <scope>NUCLEOTIDE SEQUENCE [LARGE SCALE GENOMIC DNA]</scope>
    <source>
        <strain evidence="4 5">D1-19</strain>
    </source>
</reference>
<keyword evidence="5" id="KW-1185">Reference proteome</keyword>
<proteinExistence type="inferred from homology"/>
<feature type="transmembrane region" description="Helical" evidence="3">
    <location>
        <begin position="37"/>
        <end position="60"/>
    </location>
</feature>
<dbReference type="PANTHER" id="PTHR30413:SF10">
    <property type="entry name" value="CAPSULE POLYSACCHARIDE EXPORT INNER-MEMBRANE PROTEIN CTRC"/>
    <property type="match status" value="1"/>
</dbReference>
<protein>
    <submittedName>
        <fullName evidence="4">ABC transporter permease</fullName>
    </submittedName>
</protein>
<comment type="caution">
    <text evidence="4">The sequence shown here is derived from an EMBL/GenBank/DDBJ whole genome shotgun (WGS) entry which is preliminary data.</text>
</comment>
<keyword evidence="3" id="KW-0472">Membrane</keyword>
<evidence type="ECO:0000256" key="2">
    <source>
        <dbReference type="ARBA" id="ARBA00022448"/>
    </source>
</evidence>
<evidence type="ECO:0000313" key="5">
    <source>
        <dbReference type="Proteomes" id="UP000244810"/>
    </source>
</evidence>
<dbReference type="Proteomes" id="UP000244810">
    <property type="component" value="Unassembled WGS sequence"/>
</dbReference>
<feature type="transmembrane region" description="Helical" evidence="3">
    <location>
        <begin position="153"/>
        <end position="173"/>
    </location>
</feature>
<dbReference type="GO" id="GO:0015920">
    <property type="term" value="P:lipopolysaccharide transport"/>
    <property type="evidence" value="ECO:0007669"/>
    <property type="project" value="TreeGrafter"/>
</dbReference>
<comment type="similarity">
    <text evidence="1">Belongs to the ABC-2 integral membrane protein family.</text>
</comment>
<dbReference type="OrthoDB" id="7835223at2"/>
<name>A0A2T7ULE7_9RHOB</name>